<feature type="compositionally biased region" description="Acidic residues" evidence="1">
    <location>
        <begin position="431"/>
        <end position="442"/>
    </location>
</feature>
<sequence>MASDPQGSTKNLSDSRAEGRRMMFLALVSSLNPGGASNTDNLSKEDVSKLSEKLKELLGSDLPQGAMQPMPGEPLNEEGLPIIEITEPMESAPEPPPAATTGTAPIVDAEDANFIPMYRLPPAQRARNKAQMNRLLDMLEEEERLEEERNEARDRRQRREELEQRKANAKAELERLKSLKDMQKKMGKALLRNMADAREKEEQEAALRVKEDLELEETRRSRKPRKSVSWAELPKSERPSAGSDEDTWEAAPSPKLPMRPDVVERFPTRPIGASSPPPPNADSDDESNPPSPVPVDSDEGDELQPPLKDEFDIDAVQHQREIALAYFEKRNKIGADAARALSAHSHEPNDEDEWDQEAIPLDATLAGPRPKPPQSKFRSERFAQAYGTHVPSTTPSTSLGTSVLPSSSGALRRAVRAGRLEGDHLVGNGDNDSEDEGGSEVGDDARIRAFMDALRRGDVTNAGAAENSDALVAALESAYGAPPRPPPASSAPAPPTTVPTPARQQKGSKFKLARPVAPPRTLVDNEGPREGPAARVLPTSETVLERKRPGPSSPTTPRSQAPLPPTAPDVADSPMAIIDSPSFPPPPAAAAVAAPIAIINLPSFPPPRRPTRPPTVLPTSSLVR</sequence>
<feature type="region of interest" description="Disordered" evidence="1">
    <location>
        <begin position="602"/>
        <end position="624"/>
    </location>
</feature>
<organism evidence="2 3">
    <name type="scientific">Lactarius akahatsu</name>
    <dbReference type="NCBI Taxonomy" id="416441"/>
    <lineage>
        <taxon>Eukaryota</taxon>
        <taxon>Fungi</taxon>
        <taxon>Dikarya</taxon>
        <taxon>Basidiomycota</taxon>
        <taxon>Agaricomycotina</taxon>
        <taxon>Agaricomycetes</taxon>
        <taxon>Russulales</taxon>
        <taxon>Russulaceae</taxon>
        <taxon>Lactarius</taxon>
    </lineage>
</organism>
<feature type="compositionally biased region" description="Low complexity" evidence="1">
    <location>
        <begin position="390"/>
        <end position="412"/>
    </location>
</feature>
<gene>
    <name evidence="2" type="ORF">EDB92DRAFT_2117262</name>
</gene>
<reference evidence="2" key="1">
    <citation type="submission" date="2022-01" db="EMBL/GenBank/DDBJ databases">
        <title>Comparative genomics reveals a dynamic genome evolution in the ectomycorrhizal milk-cap (Lactarius) mushrooms.</title>
        <authorList>
            <consortium name="DOE Joint Genome Institute"/>
            <person name="Lebreton A."/>
            <person name="Tang N."/>
            <person name="Kuo A."/>
            <person name="LaButti K."/>
            <person name="Drula E."/>
            <person name="Barry K."/>
            <person name="Clum A."/>
            <person name="Lipzen A."/>
            <person name="Mousain D."/>
            <person name="Ng V."/>
            <person name="Wang R."/>
            <person name="Wang X."/>
            <person name="Dai Y."/>
            <person name="Henrissat B."/>
            <person name="Grigoriev I.V."/>
            <person name="Guerin-Laguette A."/>
            <person name="Yu F."/>
            <person name="Martin F.M."/>
        </authorList>
    </citation>
    <scope>NUCLEOTIDE SEQUENCE</scope>
    <source>
        <strain evidence="2">QP</strain>
    </source>
</reference>
<feature type="compositionally biased region" description="Pro residues" evidence="1">
    <location>
        <begin position="482"/>
        <end position="498"/>
    </location>
</feature>
<evidence type="ECO:0000313" key="3">
    <source>
        <dbReference type="Proteomes" id="UP001201163"/>
    </source>
</evidence>
<evidence type="ECO:0000313" key="2">
    <source>
        <dbReference type="EMBL" id="KAH8984026.1"/>
    </source>
</evidence>
<feature type="compositionally biased region" description="Pro residues" evidence="1">
    <location>
        <begin position="603"/>
        <end position="616"/>
    </location>
</feature>
<feature type="compositionally biased region" description="Polar residues" evidence="1">
    <location>
        <begin position="30"/>
        <end position="41"/>
    </location>
</feature>
<accession>A0AAD4L825</accession>
<feature type="compositionally biased region" description="Basic and acidic residues" evidence="1">
    <location>
        <begin position="146"/>
        <end position="184"/>
    </location>
</feature>
<name>A0AAD4L825_9AGAM</name>
<dbReference type="AlphaFoldDB" id="A0AAD4L825"/>
<comment type="caution">
    <text evidence="2">The sequence shown here is derived from an EMBL/GenBank/DDBJ whole genome shotgun (WGS) entry which is preliminary data.</text>
</comment>
<keyword evidence="3" id="KW-1185">Reference proteome</keyword>
<feature type="compositionally biased region" description="Basic and acidic residues" evidence="1">
    <location>
        <begin position="195"/>
        <end position="219"/>
    </location>
</feature>
<feature type="region of interest" description="Disordered" evidence="1">
    <location>
        <begin position="476"/>
        <end position="588"/>
    </location>
</feature>
<feature type="region of interest" description="Disordered" evidence="1">
    <location>
        <begin position="30"/>
        <end position="49"/>
    </location>
</feature>
<feature type="region of interest" description="Disordered" evidence="1">
    <location>
        <begin position="388"/>
        <end position="444"/>
    </location>
</feature>
<dbReference type="EMBL" id="JAKELL010000080">
    <property type="protein sequence ID" value="KAH8984026.1"/>
    <property type="molecule type" value="Genomic_DNA"/>
</dbReference>
<dbReference type="Proteomes" id="UP001201163">
    <property type="component" value="Unassembled WGS sequence"/>
</dbReference>
<evidence type="ECO:0000256" key="1">
    <source>
        <dbReference type="SAM" id="MobiDB-lite"/>
    </source>
</evidence>
<feature type="region of interest" description="Disordered" evidence="1">
    <location>
        <begin position="141"/>
        <end position="311"/>
    </location>
</feature>
<proteinExistence type="predicted"/>
<protein>
    <submittedName>
        <fullName evidence="2">Uncharacterized protein</fullName>
    </submittedName>
</protein>